<keyword evidence="1" id="KW-0732">Signal</keyword>
<dbReference type="PANTHER" id="PTHR30535:SF34">
    <property type="entry name" value="MOLYBDATE-BINDING PROTEIN MOLA"/>
    <property type="match status" value="1"/>
</dbReference>
<comment type="caution">
    <text evidence="3">The sequence shown here is derived from an EMBL/GenBank/DDBJ whole genome shotgun (WGS) entry which is preliminary data.</text>
</comment>
<dbReference type="EMBL" id="JAERTZ010000028">
    <property type="protein sequence ID" value="MBL1378995.1"/>
    <property type="molecule type" value="Genomic_DNA"/>
</dbReference>
<accession>A0ABS1QVW5</accession>
<proteinExistence type="predicted"/>
<dbReference type="Gene3D" id="3.40.50.1980">
    <property type="entry name" value="Nitrogenase molybdenum iron protein domain"/>
    <property type="match status" value="2"/>
</dbReference>
<dbReference type="InterPro" id="IPR002491">
    <property type="entry name" value="ABC_transptr_periplasmic_BD"/>
</dbReference>
<organism evidence="3 4">
    <name type="scientific">Zobellella iuensis</name>
    <dbReference type="NCBI Taxonomy" id="2803811"/>
    <lineage>
        <taxon>Bacteria</taxon>
        <taxon>Pseudomonadati</taxon>
        <taxon>Pseudomonadota</taxon>
        <taxon>Gammaproteobacteria</taxon>
        <taxon>Aeromonadales</taxon>
        <taxon>Aeromonadaceae</taxon>
        <taxon>Zobellella</taxon>
    </lineage>
</organism>
<evidence type="ECO:0000313" key="4">
    <source>
        <dbReference type="Proteomes" id="UP000638570"/>
    </source>
</evidence>
<reference evidence="4" key="1">
    <citation type="submission" date="2021-01" db="EMBL/GenBank/DDBJ databases">
        <title>Genome public.</title>
        <authorList>
            <person name="Liu C."/>
            <person name="Sun Q."/>
        </authorList>
    </citation>
    <scope>NUCLEOTIDE SEQUENCE [LARGE SCALE GENOMIC DNA]</scope>
    <source>
        <strain evidence="4">CGMCC 1.18722</strain>
    </source>
</reference>
<name>A0ABS1QVW5_9GAMM</name>
<feature type="domain" description="Fe/B12 periplasmic-binding" evidence="2">
    <location>
        <begin position="25"/>
        <end position="268"/>
    </location>
</feature>
<dbReference type="NCBIfam" id="NF038402">
    <property type="entry name" value="TroA_like"/>
    <property type="match status" value="1"/>
</dbReference>
<dbReference type="CDD" id="cd01144">
    <property type="entry name" value="BtuF"/>
    <property type="match status" value="1"/>
</dbReference>
<dbReference type="InterPro" id="IPR054828">
    <property type="entry name" value="Vit_B12_bind_prot"/>
</dbReference>
<dbReference type="Proteomes" id="UP000638570">
    <property type="component" value="Unassembled WGS sequence"/>
</dbReference>
<dbReference type="SUPFAM" id="SSF53807">
    <property type="entry name" value="Helical backbone' metal receptor"/>
    <property type="match status" value="1"/>
</dbReference>
<protein>
    <submittedName>
        <fullName evidence="3">Cobalamin-binding protein</fullName>
    </submittedName>
</protein>
<dbReference type="PANTHER" id="PTHR30535">
    <property type="entry name" value="VITAMIN B12-BINDING PROTEIN"/>
    <property type="match status" value="1"/>
</dbReference>
<dbReference type="InterPro" id="IPR050902">
    <property type="entry name" value="ABC_Transporter_SBP"/>
</dbReference>
<gene>
    <name evidence="3" type="ORF">JKV55_16945</name>
</gene>
<evidence type="ECO:0000256" key="1">
    <source>
        <dbReference type="ARBA" id="ARBA00022729"/>
    </source>
</evidence>
<dbReference type="Pfam" id="PF01497">
    <property type="entry name" value="Peripla_BP_2"/>
    <property type="match status" value="1"/>
</dbReference>
<evidence type="ECO:0000259" key="2">
    <source>
        <dbReference type="PROSITE" id="PS50983"/>
    </source>
</evidence>
<sequence>MLTLLGTAGAGELHADEARAEPARRIVSLSPHITEMLFAIGAGPQVIAVDEASDYPVAVTPLPKVANYRSLNLEQILALQPDLIVAWRSAQHLQVQPLIHLGIPVAYSEPLRLRDLADELEYLGELSGHRQQARAQARHYLQQLEALERHYRDARPVSVFYQLGSTPLMSANEGTWVGQAIRLCGGTNIMAASTAPYPQLNAELVLARDPEVILASSDEELALWRRWPSLQAVQKARLLTVDADLLHRFTPRTPEGIRQLCRQLELARAE</sequence>
<keyword evidence="4" id="KW-1185">Reference proteome</keyword>
<evidence type="ECO:0000313" key="3">
    <source>
        <dbReference type="EMBL" id="MBL1378995.1"/>
    </source>
</evidence>
<dbReference type="PROSITE" id="PS50983">
    <property type="entry name" value="FE_B12_PBP"/>
    <property type="match status" value="1"/>
</dbReference>